<evidence type="ECO:0000313" key="1">
    <source>
        <dbReference type="EMBL" id="CDZ82936.1"/>
    </source>
</evidence>
<sequence length="189" mass="20649">MITFTKEQLIASAHARIEFAEMMLAGELEPLKERTWSIELELARIALASLDAGSDSNDHPAQGPLSNYRLHRIIDILRKAAAQSDGGNIGYAMSDAVKAIDELLEVRKAEPVGEFYHEKQGGWYQISEGDKVPDNRRIPLYAAPPAPVVPDEKPVPNPLKMYAVDAVAAIAEVRGWNACRAAMLNGGKS</sequence>
<proteinExistence type="predicted"/>
<reference evidence="1" key="1">
    <citation type="submission" date="2014-06" db="EMBL/GenBank/DDBJ databases">
        <authorList>
            <person name="Urmite Genomes Urmite Genomes"/>
        </authorList>
    </citation>
    <scope>NUCLEOTIDE SEQUENCE</scope>
</reference>
<evidence type="ECO:0008006" key="2">
    <source>
        <dbReference type="Google" id="ProtNLM"/>
    </source>
</evidence>
<dbReference type="EMBL" id="LK931336">
    <property type="protein sequence ID" value="CDZ82936.1"/>
    <property type="molecule type" value="Genomic_DNA"/>
</dbReference>
<accession>A0A078LCZ5</accession>
<protein>
    <recommendedName>
        <fullName evidence="2">Prophage protein</fullName>
    </recommendedName>
</protein>
<dbReference type="PATRIC" id="fig|545.12.peg.1028"/>
<dbReference type="AlphaFoldDB" id="A0A078LCZ5"/>
<gene>
    <name evidence="1" type="ORF">BN1086_01031</name>
</gene>
<organism evidence="1">
    <name type="scientific">Citrobacter koseri</name>
    <name type="common">Citrobacter diversus</name>
    <dbReference type="NCBI Taxonomy" id="545"/>
    <lineage>
        <taxon>Bacteria</taxon>
        <taxon>Pseudomonadati</taxon>
        <taxon>Pseudomonadota</taxon>
        <taxon>Gammaproteobacteria</taxon>
        <taxon>Enterobacterales</taxon>
        <taxon>Enterobacteriaceae</taxon>
        <taxon>Citrobacter</taxon>
    </lineage>
</organism>
<name>A0A078LCZ5_CITKO</name>